<evidence type="ECO:0000313" key="15">
    <source>
        <dbReference type="Proteomes" id="UP001595420"/>
    </source>
</evidence>
<dbReference type="RefSeq" id="WP_216838242.1">
    <property type="nucleotide sequence ID" value="NZ_JAFNJS010000006.1"/>
</dbReference>
<evidence type="ECO:0000256" key="4">
    <source>
        <dbReference type="ARBA" id="ARBA00011718"/>
    </source>
</evidence>
<keyword evidence="8 13" id="KW-0812">Transmembrane</keyword>
<evidence type="ECO:0000256" key="6">
    <source>
        <dbReference type="ARBA" id="ARBA00022448"/>
    </source>
</evidence>
<keyword evidence="6" id="KW-0813">Transport</keyword>
<keyword evidence="15" id="KW-1185">Reference proteome</keyword>
<organism evidence="14 15">
    <name type="scientific">Falsiroseomonas tokyonensis</name>
    <dbReference type="NCBI Taxonomy" id="430521"/>
    <lineage>
        <taxon>Bacteria</taxon>
        <taxon>Pseudomonadati</taxon>
        <taxon>Pseudomonadota</taxon>
        <taxon>Alphaproteobacteria</taxon>
        <taxon>Acetobacterales</taxon>
        <taxon>Roseomonadaceae</taxon>
        <taxon>Falsiroseomonas</taxon>
    </lineage>
</organism>
<comment type="function">
    <text evidence="1">The SecYEG-SecDF-YajC-YidC holo-translocon (HTL) protein secretase/insertase is a supercomplex required for protein secretion, insertion of proteins into membranes, and assembly of membrane protein complexes. While the SecYEG complex is essential for assembly of a number of proteins and complexes, the SecDF-YajC-YidC subcomplex facilitates these functions.</text>
</comment>
<evidence type="ECO:0000256" key="3">
    <source>
        <dbReference type="ARBA" id="ARBA00006742"/>
    </source>
</evidence>
<keyword evidence="12 13" id="KW-0472">Membrane</keyword>
<evidence type="ECO:0000256" key="9">
    <source>
        <dbReference type="ARBA" id="ARBA00022927"/>
    </source>
</evidence>
<dbReference type="Pfam" id="PF02699">
    <property type="entry name" value="YajC"/>
    <property type="match status" value="1"/>
</dbReference>
<proteinExistence type="inferred from homology"/>
<evidence type="ECO:0000313" key="14">
    <source>
        <dbReference type="EMBL" id="MFC3002162.1"/>
    </source>
</evidence>
<comment type="subcellular location">
    <subcellularLocation>
        <location evidence="2">Cell membrane</location>
        <topology evidence="2">Single-pass membrane protein</topology>
    </subcellularLocation>
</comment>
<protein>
    <recommendedName>
        <fullName evidence="5">Sec translocon accessory complex subunit YajC</fullName>
    </recommendedName>
</protein>
<sequence>MFISPAYAQDAAGGTGAVVMQLLPLILIFAVFYFLLIRPQQKKMKEHRTMLGGLKRNDKIITGGGLVGTVTKVRDDSDEVEVELSPNVRVTVVRGTIASVVKPPAPANDVKS</sequence>
<keyword evidence="11" id="KW-0811">Translocation</keyword>
<evidence type="ECO:0000256" key="10">
    <source>
        <dbReference type="ARBA" id="ARBA00022989"/>
    </source>
</evidence>
<dbReference type="PANTHER" id="PTHR33909:SF1">
    <property type="entry name" value="SEC TRANSLOCON ACCESSORY COMPLEX SUBUNIT YAJC"/>
    <property type="match status" value="1"/>
</dbReference>
<evidence type="ECO:0000256" key="13">
    <source>
        <dbReference type="SAM" id="Phobius"/>
    </source>
</evidence>
<dbReference type="Proteomes" id="UP001595420">
    <property type="component" value="Unassembled WGS sequence"/>
</dbReference>
<evidence type="ECO:0000256" key="5">
    <source>
        <dbReference type="ARBA" id="ARBA00014962"/>
    </source>
</evidence>
<keyword evidence="7" id="KW-1003">Cell membrane</keyword>
<accession>A0ABV7BX19</accession>
<gene>
    <name evidence="14" type="primary">yajC</name>
    <name evidence="14" type="ORF">ACFOD3_19835</name>
</gene>
<dbReference type="PANTHER" id="PTHR33909">
    <property type="entry name" value="SEC TRANSLOCON ACCESSORY COMPLEX SUBUNIT YAJC"/>
    <property type="match status" value="1"/>
</dbReference>
<evidence type="ECO:0000256" key="8">
    <source>
        <dbReference type="ARBA" id="ARBA00022692"/>
    </source>
</evidence>
<dbReference type="NCBIfam" id="TIGR00739">
    <property type="entry name" value="yajC"/>
    <property type="match status" value="1"/>
</dbReference>
<dbReference type="SMART" id="SM01323">
    <property type="entry name" value="YajC"/>
    <property type="match status" value="1"/>
</dbReference>
<dbReference type="InterPro" id="IPR003849">
    <property type="entry name" value="Preprotein_translocase_YajC"/>
</dbReference>
<evidence type="ECO:0000256" key="11">
    <source>
        <dbReference type="ARBA" id="ARBA00023010"/>
    </source>
</evidence>
<comment type="similarity">
    <text evidence="3">Belongs to the YajC family.</text>
</comment>
<evidence type="ECO:0000256" key="2">
    <source>
        <dbReference type="ARBA" id="ARBA00004162"/>
    </source>
</evidence>
<comment type="caution">
    <text evidence="14">The sequence shown here is derived from an EMBL/GenBank/DDBJ whole genome shotgun (WGS) entry which is preliminary data.</text>
</comment>
<comment type="subunit">
    <text evidence="4">Part of the SecDF-YidC-YajC translocase complex. The SecDF-YidC-YajC translocase forms a supercomplex with SecYEG, called the holo-translocon (HTL).</text>
</comment>
<keyword evidence="10 13" id="KW-1133">Transmembrane helix</keyword>
<keyword evidence="9" id="KW-0653">Protein transport</keyword>
<evidence type="ECO:0000256" key="12">
    <source>
        <dbReference type="ARBA" id="ARBA00023136"/>
    </source>
</evidence>
<feature type="transmembrane region" description="Helical" evidence="13">
    <location>
        <begin position="12"/>
        <end position="36"/>
    </location>
</feature>
<reference evidence="15" key="1">
    <citation type="journal article" date="2019" name="Int. J. Syst. Evol. Microbiol.">
        <title>The Global Catalogue of Microorganisms (GCM) 10K type strain sequencing project: providing services to taxonomists for standard genome sequencing and annotation.</title>
        <authorList>
            <consortium name="The Broad Institute Genomics Platform"/>
            <consortium name="The Broad Institute Genome Sequencing Center for Infectious Disease"/>
            <person name="Wu L."/>
            <person name="Ma J."/>
        </authorList>
    </citation>
    <scope>NUCLEOTIDE SEQUENCE [LARGE SCALE GENOMIC DNA]</scope>
    <source>
        <strain evidence="15">CGMCC 1.16855</strain>
    </source>
</reference>
<dbReference type="EMBL" id="JBHRSB010000006">
    <property type="protein sequence ID" value="MFC3002162.1"/>
    <property type="molecule type" value="Genomic_DNA"/>
</dbReference>
<evidence type="ECO:0000256" key="1">
    <source>
        <dbReference type="ARBA" id="ARBA00002061"/>
    </source>
</evidence>
<name>A0ABV7BX19_9PROT</name>
<evidence type="ECO:0000256" key="7">
    <source>
        <dbReference type="ARBA" id="ARBA00022475"/>
    </source>
</evidence>